<keyword evidence="2" id="KW-1133">Transmembrane helix</keyword>
<name>A0ABY6G351_9MICO</name>
<evidence type="ECO:0000256" key="1">
    <source>
        <dbReference type="SAM" id="MobiDB-lite"/>
    </source>
</evidence>
<feature type="transmembrane region" description="Helical" evidence="2">
    <location>
        <begin position="82"/>
        <end position="100"/>
    </location>
</feature>
<accession>A0ABY6G351</accession>
<protein>
    <recommendedName>
        <fullName evidence="5">DUF3040 domain-containing protein</fullName>
    </recommendedName>
</protein>
<reference evidence="3" key="1">
    <citation type="submission" date="2022-10" db="EMBL/GenBank/DDBJ databases">
        <title>Whole-Genome Sequencing of Brachybacterium huguangmaarense BRM-3, Isolated from Betula schmidtii.</title>
        <authorList>
            <person name="Haam D."/>
        </authorList>
    </citation>
    <scope>NUCLEOTIDE SEQUENCE</scope>
    <source>
        <strain evidence="3">BRM-3</strain>
    </source>
</reference>
<keyword evidence="4" id="KW-1185">Reference proteome</keyword>
<feature type="compositionally biased region" description="Low complexity" evidence="1">
    <location>
        <begin position="32"/>
        <end position="41"/>
    </location>
</feature>
<feature type="region of interest" description="Disordered" evidence="1">
    <location>
        <begin position="32"/>
        <end position="55"/>
    </location>
</feature>
<keyword evidence="2" id="KW-0472">Membrane</keyword>
<gene>
    <name evidence="3" type="ORF">BRM3_01130</name>
</gene>
<dbReference type="Proteomes" id="UP001164305">
    <property type="component" value="Chromosome"/>
</dbReference>
<evidence type="ECO:0008006" key="5">
    <source>
        <dbReference type="Google" id="ProtNLM"/>
    </source>
</evidence>
<feature type="region of interest" description="Disordered" evidence="1">
    <location>
        <begin position="147"/>
        <end position="198"/>
    </location>
</feature>
<proteinExistence type="predicted"/>
<feature type="transmembrane region" description="Helical" evidence="2">
    <location>
        <begin position="106"/>
        <end position="126"/>
    </location>
</feature>
<sequence>MADWKTYAKAAGNTARKQGAAARSSASVYTRAARSTAQRQAPEAQRAIRRSRDGARRTAAAYTVVAGRRARRARLGQRLKNAFRDAVLVGASLGAIWFIVTRTGAQIPFAAVAAVILVLMVVRFGYALFARTDTTVDEDNDLAGGFGERWDSADDDEREFDPREAAEHEARAREARARETAAVEAEEPAPRSRSRRRR</sequence>
<evidence type="ECO:0000256" key="2">
    <source>
        <dbReference type="SAM" id="Phobius"/>
    </source>
</evidence>
<keyword evidence="2" id="KW-0812">Transmembrane</keyword>
<evidence type="ECO:0000313" key="3">
    <source>
        <dbReference type="EMBL" id="UYG17068.1"/>
    </source>
</evidence>
<evidence type="ECO:0000313" key="4">
    <source>
        <dbReference type="Proteomes" id="UP001164305"/>
    </source>
</evidence>
<feature type="compositionally biased region" description="Basic and acidic residues" evidence="1">
    <location>
        <begin position="160"/>
        <end position="181"/>
    </location>
</feature>
<dbReference type="RefSeq" id="WP_263594277.1">
    <property type="nucleotide sequence ID" value="NZ_CP107020.1"/>
</dbReference>
<organism evidence="3 4">
    <name type="scientific">Brachybacterium huguangmaarense</name>
    <dbReference type="NCBI Taxonomy" id="1652028"/>
    <lineage>
        <taxon>Bacteria</taxon>
        <taxon>Bacillati</taxon>
        <taxon>Actinomycetota</taxon>
        <taxon>Actinomycetes</taxon>
        <taxon>Micrococcales</taxon>
        <taxon>Dermabacteraceae</taxon>
        <taxon>Brachybacterium</taxon>
    </lineage>
</organism>
<dbReference type="EMBL" id="CP107020">
    <property type="protein sequence ID" value="UYG17068.1"/>
    <property type="molecule type" value="Genomic_DNA"/>
</dbReference>